<dbReference type="EMBL" id="CH991580">
    <property type="protein sequence ID" value="EDQ84866.1"/>
    <property type="molecule type" value="Genomic_DNA"/>
</dbReference>
<proteinExistence type="predicted"/>
<evidence type="ECO:0000313" key="2">
    <source>
        <dbReference type="EMBL" id="EDQ84866.1"/>
    </source>
</evidence>
<feature type="compositionally biased region" description="Polar residues" evidence="1">
    <location>
        <begin position="203"/>
        <end position="221"/>
    </location>
</feature>
<protein>
    <submittedName>
        <fullName evidence="2">Uncharacterized protein</fullName>
    </submittedName>
</protein>
<dbReference type="Proteomes" id="UP000001357">
    <property type="component" value="Unassembled WGS sequence"/>
</dbReference>
<dbReference type="RefSeq" id="XP_001750367.1">
    <property type="nucleotide sequence ID" value="XM_001750315.1"/>
</dbReference>
<evidence type="ECO:0000313" key="3">
    <source>
        <dbReference type="Proteomes" id="UP000001357"/>
    </source>
</evidence>
<keyword evidence="3" id="KW-1185">Reference proteome</keyword>
<reference evidence="2 3" key="1">
    <citation type="journal article" date="2008" name="Nature">
        <title>The genome of the choanoflagellate Monosiga brevicollis and the origin of metazoans.</title>
        <authorList>
            <consortium name="JGI Sequencing"/>
            <person name="King N."/>
            <person name="Westbrook M.J."/>
            <person name="Young S.L."/>
            <person name="Kuo A."/>
            <person name="Abedin M."/>
            <person name="Chapman J."/>
            <person name="Fairclough S."/>
            <person name="Hellsten U."/>
            <person name="Isogai Y."/>
            <person name="Letunic I."/>
            <person name="Marr M."/>
            <person name="Pincus D."/>
            <person name="Putnam N."/>
            <person name="Rokas A."/>
            <person name="Wright K.J."/>
            <person name="Zuzow R."/>
            <person name="Dirks W."/>
            <person name="Good M."/>
            <person name="Goodstein D."/>
            <person name="Lemons D."/>
            <person name="Li W."/>
            <person name="Lyons J.B."/>
            <person name="Morris A."/>
            <person name="Nichols S."/>
            <person name="Richter D.J."/>
            <person name="Salamov A."/>
            <person name="Bork P."/>
            <person name="Lim W.A."/>
            <person name="Manning G."/>
            <person name="Miller W.T."/>
            <person name="McGinnis W."/>
            <person name="Shapiro H."/>
            <person name="Tjian R."/>
            <person name="Grigoriev I.V."/>
            <person name="Rokhsar D."/>
        </authorList>
    </citation>
    <scope>NUCLEOTIDE SEQUENCE [LARGE SCALE GENOMIC DNA]</scope>
    <source>
        <strain evidence="3">MX1 / ATCC 50154</strain>
    </source>
</reference>
<evidence type="ECO:0000256" key="1">
    <source>
        <dbReference type="SAM" id="MobiDB-lite"/>
    </source>
</evidence>
<dbReference type="KEGG" id="mbr:MONBRDRAFT_34528"/>
<sequence length="221" mass="25659">MLRKGVLAMLPGPTMRLPSLTRLGSQPPLALVTQRRHVKVDLTRLSESNLERKTRGAITPRRAHIHFQQVFTKLFMAGELPEAWLEHLPPDLSRSSIHIKFLRQASMATWRTLPDEEKEKYIQAYEARKHNVEAYVPQKPGPPPLLTRHMDYWWYEQGKKEAAQKFKLCVPPLDSHRNEWRRKFALYFVEARKAVMGEEKTPFASQTQSTKYASASTEKLV</sequence>
<accession>A9VCA6</accession>
<dbReference type="InParanoid" id="A9VCA6"/>
<dbReference type="AlphaFoldDB" id="A9VCA6"/>
<name>A9VCA6_MONBE</name>
<gene>
    <name evidence="2" type="ORF">MONBRDRAFT_34528</name>
</gene>
<feature type="region of interest" description="Disordered" evidence="1">
    <location>
        <begin position="199"/>
        <end position="221"/>
    </location>
</feature>
<organism evidence="2 3">
    <name type="scientific">Monosiga brevicollis</name>
    <name type="common">Choanoflagellate</name>
    <dbReference type="NCBI Taxonomy" id="81824"/>
    <lineage>
        <taxon>Eukaryota</taxon>
        <taxon>Choanoflagellata</taxon>
        <taxon>Craspedida</taxon>
        <taxon>Salpingoecidae</taxon>
        <taxon>Monosiga</taxon>
    </lineage>
</organism>
<dbReference type="GeneID" id="5895588"/>